<proteinExistence type="predicted"/>
<evidence type="ECO:0000313" key="2">
    <source>
        <dbReference type="EMBL" id="MXO87846.1"/>
    </source>
</evidence>
<keyword evidence="1" id="KW-0732">Signal</keyword>
<gene>
    <name evidence="2" type="ORF">GRI32_03735</name>
</gene>
<feature type="chain" id="PRO_5032583617" evidence="1">
    <location>
        <begin position="24"/>
        <end position="136"/>
    </location>
</feature>
<dbReference type="RefSeq" id="WP_160589794.1">
    <property type="nucleotide sequence ID" value="NZ_BAAAFP010000002.1"/>
</dbReference>
<protein>
    <submittedName>
        <fullName evidence="2">Uncharacterized protein</fullName>
    </submittedName>
</protein>
<evidence type="ECO:0000313" key="3">
    <source>
        <dbReference type="Proteomes" id="UP000435243"/>
    </source>
</evidence>
<dbReference type="EMBL" id="WTYY01000002">
    <property type="protein sequence ID" value="MXO87846.1"/>
    <property type="molecule type" value="Genomic_DNA"/>
</dbReference>
<organism evidence="2 3">
    <name type="scientific">Alteraurantiacibacter aestuarii</name>
    <dbReference type="NCBI Taxonomy" id="650004"/>
    <lineage>
        <taxon>Bacteria</taxon>
        <taxon>Pseudomonadati</taxon>
        <taxon>Pseudomonadota</taxon>
        <taxon>Alphaproteobacteria</taxon>
        <taxon>Sphingomonadales</taxon>
        <taxon>Erythrobacteraceae</taxon>
        <taxon>Alteraurantiacibacter</taxon>
    </lineage>
</organism>
<evidence type="ECO:0000256" key="1">
    <source>
        <dbReference type="SAM" id="SignalP"/>
    </source>
</evidence>
<dbReference type="AlphaFoldDB" id="A0A844ZL48"/>
<accession>A0A844ZL48</accession>
<reference evidence="2 3" key="1">
    <citation type="submission" date="2019-12" db="EMBL/GenBank/DDBJ databases">
        <title>Genomic-based taxomic classification of the family Erythrobacteraceae.</title>
        <authorList>
            <person name="Xu L."/>
        </authorList>
    </citation>
    <scope>NUCLEOTIDE SEQUENCE [LARGE SCALE GENOMIC DNA]</scope>
    <source>
        <strain evidence="2 3">JCM 16339</strain>
    </source>
</reference>
<feature type="signal peptide" evidence="1">
    <location>
        <begin position="1"/>
        <end position="23"/>
    </location>
</feature>
<name>A0A844ZL48_9SPHN</name>
<dbReference type="OrthoDB" id="9891752at2"/>
<sequence length="136" mass="14734">MLKIAAMAAAALASAGLSSPLQAQEGALSPVQQEFYAELLAMGDVCSELPQFRVHKDDLQGWVTQNLASSSEDTLDTVLDLRAAKIEAMQADTLAVREMPPGASRTRAVSEHYADVVGRCLRMAQHDEAGRFFQRN</sequence>
<keyword evidence="3" id="KW-1185">Reference proteome</keyword>
<dbReference type="Proteomes" id="UP000435243">
    <property type="component" value="Unassembled WGS sequence"/>
</dbReference>
<comment type="caution">
    <text evidence="2">The sequence shown here is derived from an EMBL/GenBank/DDBJ whole genome shotgun (WGS) entry which is preliminary data.</text>
</comment>